<name>A0A074ZZB2_OPIVI</name>
<dbReference type="Proteomes" id="UP000054324">
    <property type="component" value="Unassembled WGS sequence"/>
</dbReference>
<evidence type="ECO:0000313" key="1">
    <source>
        <dbReference type="EMBL" id="KER32416.1"/>
    </source>
</evidence>
<dbReference type="KEGG" id="ovi:T265_01472"/>
<reference evidence="1 2" key="1">
    <citation type="submission" date="2013-11" db="EMBL/GenBank/DDBJ databases">
        <title>Opisthorchis viverrini - life in the bile duct.</title>
        <authorList>
            <person name="Young N.D."/>
            <person name="Nagarajan N."/>
            <person name="Lin S.J."/>
            <person name="Korhonen P.K."/>
            <person name="Jex A.R."/>
            <person name="Hall R.S."/>
            <person name="Safavi-Hemami H."/>
            <person name="Kaewkong W."/>
            <person name="Bertrand D."/>
            <person name="Gao S."/>
            <person name="Seet Q."/>
            <person name="Wongkham S."/>
            <person name="Teh B.T."/>
            <person name="Wongkham C."/>
            <person name="Intapan P.M."/>
            <person name="Maleewong W."/>
            <person name="Yang X."/>
            <person name="Hu M."/>
            <person name="Wang Z."/>
            <person name="Hofmann A."/>
            <person name="Sternberg P.W."/>
            <person name="Tan P."/>
            <person name="Wang J."/>
            <person name="Gasser R.B."/>
        </authorList>
    </citation>
    <scope>NUCLEOTIDE SEQUENCE [LARGE SCALE GENOMIC DNA]</scope>
</reference>
<keyword evidence="2" id="KW-1185">Reference proteome</keyword>
<gene>
    <name evidence="1" type="ORF">T265_01472</name>
</gene>
<protein>
    <submittedName>
        <fullName evidence="1">Uncharacterized protein</fullName>
    </submittedName>
</protein>
<proteinExistence type="predicted"/>
<dbReference type="EMBL" id="KL596634">
    <property type="protein sequence ID" value="KER32416.1"/>
    <property type="molecule type" value="Genomic_DNA"/>
</dbReference>
<accession>A0A074ZZB2</accession>
<organism evidence="1 2">
    <name type="scientific">Opisthorchis viverrini</name>
    <name type="common">Southeast Asian liver fluke</name>
    <dbReference type="NCBI Taxonomy" id="6198"/>
    <lineage>
        <taxon>Eukaryota</taxon>
        <taxon>Metazoa</taxon>
        <taxon>Spiralia</taxon>
        <taxon>Lophotrochozoa</taxon>
        <taxon>Platyhelminthes</taxon>
        <taxon>Trematoda</taxon>
        <taxon>Digenea</taxon>
        <taxon>Opisthorchiida</taxon>
        <taxon>Opisthorchiata</taxon>
        <taxon>Opisthorchiidae</taxon>
        <taxon>Opisthorchis</taxon>
    </lineage>
</organism>
<evidence type="ECO:0000313" key="2">
    <source>
        <dbReference type="Proteomes" id="UP000054324"/>
    </source>
</evidence>
<dbReference type="CTD" id="20315660"/>
<dbReference type="OrthoDB" id="5062908at2759"/>
<dbReference type="RefSeq" id="XP_009163777.1">
    <property type="nucleotide sequence ID" value="XM_009165513.1"/>
</dbReference>
<dbReference type="GeneID" id="20315660"/>
<dbReference type="AlphaFoldDB" id="A0A074ZZB2"/>
<sequence>MKTKQPYILRETQGSQEVWKVERSLLEKNRSAVAPFRCLAAVPHEGCTRAAVLPGCPSLDRGSREAEFGFEPRTFRSVNSRSNHLVQPEKVLYKAGEKEVH</sequence>